<dbReference type="AlphaFoldDB" id="A0A1I7ZP92"/>
<organism evidence="18 19">
    <name type="scientific">Steinernema glaseri</name>
    <dbReference type="NCBI Taxonomy" id="37863"/>
    <lineage>
        <taxon>Eukaryota</taxon>
        <taxon>Metazoa</taxon>
        <taxon>Ecdysozoa</taxon>
        <taxon>Nematoda</taxon>
        <taxon>Chromadorea</taxon>
        <taxon>Rhabditida</taxon>
        <taxon>Tylenchina</taxon>
        <taxon>Panagrolaimomorpha</taxon>
        <taxon>Strongyloidoidea</taxon>
        <taxon>Steinernematidae</taxon>
        <taxon>Steinernema</taxon>
    </lineage>
</organism>
<keyword evidence="6 15" id="KW-0812">Transmembrane</keyword>
<evidence type="ECO:0000256" key="12">
    <source>
        <dbReference type="ARBA" id="ARBA00023157"/>
    </source>
</evidence>
<dbReference type="InterPro" id="IPR035992">
    <property type="entry name" value="Ricin_B-like_lectins"/>
</dbReference>
<keyword evidence="13" id="KW-0325">Glycoprotein</keyword>
<evidence type="ECO:0000256" key="1">
    <source>
        <dbReference type="ARBA" id="ARBA00001936"/>
    </source>
</evidence>
<dbReference type="CDD" id="cd23459">
    <property type="entry name" value="beta-trefoil_Ricin_Pgant1-like"/>
    <property type="match status" value="1"/>
</dbReference>
<dbReference type="SUPFAM" id="SSF53448">
    <property type="entry name" value="Nucleotide-diphospho-sugar transferases"/>
    <property type="match status" value="1"/>
</dbReference>
<feature type="transmembrane region" description="Helical" evidence="15">
    <location>
        <begin position="15"/>
        <end position="32"/>
    </location>
</feature>
<dbReference type="SMART" id="SM00458">
    <property type="entry name" value="RICIN"/>
    <property type="match status" value="1"/>
</dbReference>
<dbReference type="PANTHER" id="PTHR11675:SF43">
    <property type="entry name" value="POLYPEPTIDE N-ACETYLGALACTOSAMINYLTRANSFERASE 1"/>
    <property type="match status" value="1"/>
</dbReference>
<feature type="region of interest" description="Disordered" evidence="16">
    <location>
        <begin position="56"/>
        <end position="88"/>
    </location>
</feature>
<dbReference type="GO" id="GO:0030246">
    <property type="term" value="F:carbohydrate binding"/>
    <property type="evidence" value="ECO:0007669"/>
    <property type="project" value="UniProtKB-KW"/>
</dbReference>
<protein>
    <recommendedName>
        <fullName evidence="15">Polypeptide N-acetylgalactosaminyltransferase</fullName>
        <ecNumber evidence="15">2.4.1.-</ecNumber>
    </recommendedName>
    <alternativeName>
        <fullName evidence="15">Protein-UDP acetylgalactosaminyltransferase</fullName>
    </alternativeName>
</protein>
<feature type="region of interest" description="Disordered" evidence="16">
    <location>
        <begin position="289"/>
        <end position="332"/>
    </location>
</feature>
<evidence type="ECO:0000256" key="4">
    <source>
        <dbReference type="ARBA" id="ARBA00005680"/>
    </source>
</evidence>
<feature type="compositionally biased region" description="Basic and acidic residues" evidence="16">
    <location>
        <begin position="289"/>
        <end position="319"/>
    </location>
</feature>
<evidence type="ECO:0000313" key="18">
    <source>
        <dbReference type="Proteomes" id="UP000095287"/>
    </source>
</evidence>
<evidence type="ECO:0000256" key="6">
    <source>
        <dbReference type="ARBA" id="ARBA00022692"/>
    </source>
</evidence>
<evidence type="ECO:0000256" key="11">
    <source>
        <dbReference type="ARBA" id="ARBA00023136"/>
    </source>
</evidence>
<dbReference type="PANTHER" id="PTHR11675">
    <property type="entry name" value="N-ACETYLGALACTOSAMINYLTRANSFERASE"/>
    <property type="match status" value="1"/>
</dbReference>
<comment type="pathway">
    <text evidence="3 15">Protein modification; protein glycosylation.</text>
</comment>
<evidence type="ECO:0000256" key="2">
    <source>
        <dbReference type="ARBA" id="ARBA00004323"/>
    </source>
</evidence>
<keyword evidence="7 15" id="KW-0430">Lectin</keyword>
<keyword evidence="14 15" id="KW-0464">Manganese</keyword>
<feature type="domain" description="Ricin B lectin" evidence="17">
    <location>
        <begin position="477"/>
        <end position="608"/>
    </location>
</feature>
<dbReference type="EC" id="2.4.1.-" evidence="15"/>
<comment type="similarity">
    <text evidence="4 15">Belongs to the glycosyltransferase 2 family. GalNAc-T subfamily.</text>
</comment>
<evidence type="ECO:0000256" key="3">
    <source>
        <dbReference type="ARBA" id="ARBA00004922"/>
    </source>
</evidence>
<keyword evidence="11 15" id="KW-0472">Membrane</keyword>
<dbReference type="GO" id="GO:0004653">
    <property type="term" value="F:polypeptide N-acetylgalactosaminyltransferase activity"/>
    <property type="evidence" value="ECO:0007669"/>
    <property type="project" value="TreeGrafter"/>
</dbReference>
<keyword evidence="10 15" id="KW-0333">Golgi apparatus</keyword>
<dbReference type="Gene3D" id="3.90.550.10">
    <property type="entry name" value="Spore Coat Polysaccharide Biosynthesis Protein SpsA, Chain A"/>
    <property type="match status" value="1"/>
</dbReference>
<sequence>MRVLQYCIPRKRERFLLTVTGCVVVLFVFFSFHRSSHEEAPAEQVHYVKKIPRARRMPPPMEHQIPDYSKPREGPGENGSGVELQGAEKEEGQSQMKTWFMNVVASDKISLDRSIPDSRSQQCKDVVYDKDLPPASVVIVFTDEAWTTLLRTVHSVINRSPRHLLYEVVLLDDFSQRAELKGKLDDYVKRFGGLVKIVRSTERLGLIKAKLEGAKAASGEVVVFLDSHCEANTGWLEPLLQRIKNKRTAVVCPIIDSISSADMQYQGGYIGGIGTFWWSLHFKMDPIPKREQERRKNNPETEPLIIKEMDPIPKREQQRRNNNPETEPLMSPTMAGGLLAANREYFFEVGGYDDKMEIWGGENLEISFRVWMCGGSIEFIPCSHVGHVFRSGHPYNMTGKNGNLDVHGTNSKRLAEVWMDDYKRLYYMHRMGLADTDVGDLSERKALREKLQCKSFKWYLENVIPDKFILDENVKAYGLVRNAANGGELCLDTLQRLENKGTVVLGLWSCQLGGSSSQFFSISKDNQLRRETTCVETNYHDEPDGKSKKALLVECSDEYIKEFRHKKDGLLQHVKSGLCLDVEGLKSGDDVLFKECVEGKISQQWSIHGTYFEEM</sequence>
<keyword evidence="5 15" id="KW-0808">Transferase</keyword>
<name>A0A1I7ZP92_9BILA</name>
<dbReference type="Proteomes" id="UP000095287">
    <property type="component" value="Unplaced"/>
</dbReference>
<evidence type="ECO:0000256" key="15">
    <source>
        <dbReference type="RuleBase" id="RU361242"/>
    </source>
</evidence>
<dbReference type="InterPro" id="IPR001173">
    <property type="entry name" value="Glyco_trans_2-like"/>
</dbReference>
<dbReference type="UniPathway" id="UPA00378"/>
<dbReference type="InterPro" id="IPR045885">
    <property type="entry name" value="GalNAc-T"/>
</dbReference>
<accession>A0A1I7ZP92</accession>
<dbReference type="PROSITE" id="PS50231">
    <property type="entry name" value="RICIN_B_LECTIN"/>
    <property type="match status" value="1"/>
</dbReference>
<dbReference type="InterPro" id="IPR000772">
    <property type="entry name" value="Ricin_B_lectin"/>
</dbReference>
<evidence type="ECO:0000256" key="5">
    <source>
        <dbReference type="ARBA" id="ARBA00022679"/>
    </source>
</evidence>
<dbReference type="InterPro" id="IPR027791">
    <property type="entry name" value="Galactosyl_T_C"/>
</dbReference>
<evidence type="ECO:0000259" key="17">
    <source>
        <dbReference type="SMART" id="SM00458"/>
    </source>
</evidence>
<evidence type="ECO:0000256" key="7">
    <source>
        <dbReference type="ARBA" id="ARBA00022734"/>
    </source>
</evidence>
<evidence type="ECO:0000256" key="8">
    <source>
        <dbReference type="ARBA" id="ARBA00022968"/>
    </source>
</evidence>
<evidence type="ECO:0000256" key="14">
    <source>
        <dbReference type="ARBA" id="ARBA00023211"/>
    </source>
</evidence>
<reference evidence="19" key="1">
    <citation type="submission" date="2016-11" db="UniProtKB">
        <authorList>
            <consortium name="WormBaseParasite"/>
        </authorList>
    </citation>
    <scope>IDENTIFICATION</scope>
</reference>
<dbReference type="Pfam" id="PF02709">
    <property type="entry name" value="Glyco_transf_7C"/>
    <property type="match status" value="1"/>
</dbReference>
<dbReference type="WBParaSite" id="L893_g28450.t1">
    <property type="protein sequence ID" value="L893_g28450.t1"/>
    <property type="gene ID" value="L893_g28450"/>
</dbReference>
<keyword evidence="18" id="KW-1185">Reference proteome</keyword>
<evidence type="ECO:0000256" key="10">
    <source>
        <dbReference type="ARBA" id="ARBA00023034"/>
    </source>
</evidence>
<evidence type="ECO:0000313" key="19">
    <source>
        <dbReference type="WBParaSite" id="L893_g28450.t1"/>
    </source>
</evidence>
<dbReference type="InterPro" id="IPR029044">
    <property type="entry name" value="Nucleotide-diphossugar_trans"/>
</dbReference>
<evidence type="ECO:0000256" key="9">
    <source>
        <dbReference type="ARBA" id="ARBA00022989"/>
    </source>
</evidence>
<keyword evidence="8" id="KW-0735">Signal-anchor</keyword>
<comment type="subcellular location">
    <subcellularLocation>
        <location evidence="2 15">Golgi apparatus membrane</location>
        <topology evidence="2 15">Single-pass type II membrane protein</topology>
    </subcellularLocation>
</comment>
<keyword evidence="15" id="KW-0328">Glycosyltransferase</keyword>
<dbReference type="Pfam" id="PF00535">
    <property type="entry name" value="Glycos_transf_2"/>
    <property type="match status" value="1"/>
</dbReference>
<keyword evidence="12 15" id="KW-1015">Disulfide bond</keyword>
<dbReference type="GO" id="GO:0000139">
    <property type="term" value="C:Golgi membrane"/>
    <property type="evidence" value="ECO:0007669"/>
    <property type="project" value="UniProtKB-SubCell"/>
</dbReference>
<dbReference type="Pfam" id="PF00652">
    <property type="entry name" value="Ricin_B_lectin"/>
    <property type="match status" value="1"/>
</dbReference>
<dbReference type="SUPFAM" id="SSF50370">
    <property type="entry name" value="Ricin B-like lectins"/>
    <property type="match status" value="1"/>
</dbReference>
<evidence type="ECO:0000256" key="13">
    <source>
        <dbReference type="ARBA" id="ARBA00023180"/>
    </source>
</evidence>
<dbReference type="GO" id="GO:0006493">
    <property type="term" value="P:protein O-linked glycosylation"/>
    <property type="evidence" value="ECO:0007669"/>
    <property type="project" value="TreeGrafter"/>
</dbReference>
<dbReference type="CDD" id="cd02510">
    <property type="entry name" value="pp-GalNAc-T"/>
    <property type="match status" value="1"/>
</dbReference>
<evidence type="ECO:0000256" key="16">
    <source>
        <dbReference type="SAM" id="MobiDB-lite"/>
    </source>
</evidence>
<keyword evidence="9 15" id="KW-1133">Transmembrane helix</keyword>
<comment type="cofactor">
    <cofactor evidence="1 15">
        <name>Mn(2+)</name>
        <dbReference type="ChEBI" id="CHEBI:29035"/>
    </cofactor>
</comment>
<dbReference type="Gene3D" id="2.80.10.50">
    <property type="match status" value="1"/>
</dbReference>
<proteinExistence type="inferred from homology"/>